<dbReference type="GO" id="GO:0003735">
    <property type="term" value="F:structural constituent of ribosome"/>
    <property type="evidence" value="ECO:0007669"/>
    <property type="project" value="TreeGrafter"/>
</dbReference>
<dbReference type="InterPro" id="IPR001790">
    <property type="entry name" value="Ribosomal_uL10"/>
</dbReference>
<keyword evidence="7" id="KW-0812">Transmembrane</keyword>
<dbReference type="Gene3D" id="3.30.70.1730">
    <property type="match status" value="1"/>
</dbReference>
<gene>
    <name evidence="8" type="ORF">GBAR_LOCUS27524</name>
</gene>
<dbReference type="PANTHER" id="PTHR45699">
    <property type="entry name" value="60S ACIDIC RIBOSOMAL PROTEIN P0"/>
    <property type="match status" value="1"/>
</dbReference>
<dbReference type="EMBL" id="CASHTH010003831">
    <property type="protein sequence ID" value="CAI8050032.1"/>
    <property type="molecule type" value="Genomic_DNA"/>
</dbReference>
<accession>A0AA35TN32</accession>
<dbReference type="GO" id="GO:0070180">
    <property type="term" value="F:large ribosomal subunit rRNA binding"/>
    <property type="evidence" value="ECO:0007669"/>
    <property type="project" value="TreeGrafter"/>
</dbReference>
<evidence type="ECO:0000256" key="7">
    <source>
        <dbReference type="SAM" id="Phobius"/>
    </source>
</evidence>
<reference evidence="8" key="1">
    <citation type="submission" date="2023-03" db="EMBL/GenBank/DDBJ databases">
        <authorList>
            <person name="Steffen K."/>
            <person name="Cardenas P."/>
        </authorList>
    </citation>
    <scope>NUCLEOTIDE SEQUENCE</scope>
</reference>
<dbReference type="InterPro" id="IPR043141">
    <property type="entry name" value="Ribosomal_uL10-like_sf"/>
</dbReference>
<dbReference type="InterPro" id="IPR050323">
    <property type="entry name" value="Ribosomal_protein_uL10"/>
</dbReference>
<keyword evidence="7" id="KW-0472">Membrane</keyword>
<evidence type="ECO:0000256" key="6">
    <source>
        <dbReference type="ARBA" id="ARBA00035444"/>
    </source>
</evidence>
<evidence type="ECO:0000256" key="2">
    <source>
        <dbReference type="ARBA" id="ARBA00008889"/>
    </source>
</evidence>
<dbReference type="Pfam" id="PF00466">
    <property type="entry name" value="Ribosomal_L10"/>
    <property type="match status" value="1"/>
</dbReference>
<dbReference type="GO" id="GO:0022625">
    <property type="term" value="C:cytosolic large ribosomal subunit"/>
    <property type="evidence" value="ECO:0007669"/>
    <property type="project" value="TreeGrafter"/>
</dbReference>
<feature type="non-terminal residue" evidence="8">
    <location>
        <position position="99"/>
    </location>
</feature>
<evidence type="ECO:0000313" key="8">
    <source>
        <dbReference type="EMBL" id="CAI8050032.1"/>
    </source>
</evidence>
<comment type="similarity">
    <text evidence="2">Belongs to the universal ribosomal protein uL10 family.</text>
</comment>
<evidence type="ECO:0000256" key="5">
    <source>
        <dbReference type="ARBA" id="ARBA00035202"/>
    </source>
</evidence>
<keyword evidence="7" id="KW-1133">Transmembrane helix</keyword>
<evidence type="ECO:0000256" key="1">
    <source>
        <dbReference type="ARBA" id="ARBA00002200"/>
    </source>
</evidence>
<evidence type="ECO:0000313" key="9">
    <source>
        <dbReference type="Proteomes" id="UP001174909"/>
    </source>
</evidence>
<organism evidence="8 9">
    <name type="scientific">Geodia barretti</name>
    <name type="common">Barrett's horny sponge</name>
    <dbReference type="NCBI Taxonomy" id="519541"/>
    <lineage>
        <taxon>Eukaryota</taxon>
        <taxon>Metazoa</taxon>
        <taxon>Porifera</taxon>
        <taxon>Demospongiae</taxon>
        <taxon>Heteroscleromorpha</taxon>
        <taxon>Tetractinellida</taxon>
        <taxon>Astrophorina</taxon>
        <taxon>Geodiidae</taxon>
        <taxon>Geodia</taxon>
    </lineage>
</organism>
<keyword evidence="4" id="KW-0687">Ribonucleoprotein</keyword>
<sequence>MGREDRTTWKANYFTKLIELLDTYQKVFLVTVDNVSSKQMQQIRIKLRGRATLLMGGANLTVSLSVDLSLYPYSFSPPLTSFPMHENLKQLCQVTHTHT</sequence>
<dbReference type="GO" id="GO:0000027">
    <property type="term" value="P:ribosomal large subunit assembly"/>
    <property type="evidence" value="ECO:0007669"/>
    <property type="project" value="TreeGrafter"/>
</dbReference>
<keyword evidence="9" id="KW-1185">Reference proteome</keyword>
<proteinExistence type="inferred from homology"/>
<dbReference type="AlphaFoldDB" id="A0AA35TN32"/>
<comment type="function">
    <text evidence="1">Ribosomal protein P0 is the functional equivalent of E.coli protein L10.</text>
</comment>
<protein>
    <recommendedName>
        <fullName evidence="5">Large ribosomal subunit protein uL10</fullName>
    </recommendedName>
    <alternativeName>
        <fullName evidence="6">60S acidic ribosomal protein P0</fullName>
    </alternativeName>
</protein>
<keyword evidence="3 8" id="KW-0689">Ribosomal protein</keyword>
<dbReference type="Proteomes" id="UP001174909">
    <property type="component" value="Unassembled WGS sequence"/>
</dbReference>
<dbReference type="PANTHER" id="PTHR45699:SF3">
    <property type="entry name" value="LARGE RIBOSOMAL SUBUNIT PROTEIN UL10"/>
    <property type="match status" value="1"/>
</dbReference>
<evidence type="ECO:0000256" key="3">
    <source>
        <dbReference type="ARBA" id="ARBA00022980"/>
    </source>
</evidence>
<evidence type="ECO:0000256" key="4">
    <source>
        <dbReference type="ARBA" id="ARBA00023274"/>
    </source>
</evidence>
<comment type="caution">
    <text evidence="8">The sequence shown here is derived from an EMBL/GenBank/DDBJ whole genome shotgun (WGS) entry which is preliminary data.</text>
</comment>
<feature type="transmembrane region" description="Helical" evidence="7">
    <location>
        <begin position="51"/>
        <end position="73"/>
    </location>
</feature>
<dbReference type="SUPFAM" id="SSF160369">
    <property type="entry name" value="Ribosomal protein L10-like"/>
    <property type="match status" value="1"/>
</dbReference>
<dbReference type="GO" id="GO:0002181">
    <property type="term" value="P:cytoplasmic translation"/>
    <property type="evidence" value="ECO:0007669"/>
    <property type="project" value="TreeGrafter"/>
</dbReference>
<name>A0AA35TN32_GEOBA</name>